<proteinExistence type="predicted"/>
<gene>
    <name evidence="1" type="ORF">CAUJ_LOCUS13728</name>
</gene>
<keyword evidence="2" id="KW-1185">Reference proteome</keyword>
<organism evidence="1 2">
    <name type="scientific">Caenorhabditis auriculariae</name>
    <dbReference type="NCBI Taxonomy" id="2777116"/>
    <lineage>
        <taxon>Eukaryota</taxon>
        <taxon>Metazoa</taxon>
        <taxon>Ecdysozoa</taxon>
        <taxon>Nematoda</taxon>
        <taxon>Chromadorea</taxon>
        <taxon>Rhabditida</taxon>
        <taxon>Rhabditina</taxon>
        <taxon>Rhabditomorpha</taxon>
        <taxon>Rhabditoidea</taxon>
        <taxon>Rhabditidae</taxon>
        <taxon>Peloderinae</taxon>
        <taxon>Caenorhabditis</taxon>
    </lineage>
</organism>
<protein>
    <submittedName>
        <fullName evidence="1">Uncharacterized protein</fullName>
    </submittedName>
</protein>
<name>A0A8S1HPM8_9PELO</name>
<evidence type="ECO:0000313" key="2">
    <source>
        <dbReference type="Proteomes" id="UP000835052"/>
    </source>
</evidence>
<comment type="caution">
    <text evidence="1">The sequence shown here is derived from an EMBL/GenBank/DDBJ whole genome shotgun (WGS) entry which is preliminary data.</text>
</comment>
<dbReference type="AlphaFoldDB" id="A0A8S1HPM8"/>
<reference evidence="1" key="1">
    <citation type="submission" date="2020-10" db="EMBL/GenBank/DDBJ databases">
        <authorList>
            <person name="Kikuchi T."/>
        </authorList>
    </citation>
    <scope>NUCLEOTIDE SEQUENCE</scope>
    <source>
        <strain evidence="1">NKZ352</strain>
    </source>
</reference>
<feature type="non-terminal residue" evidence="1">
    <location>
        <position position="90"/>
    </location>
</feature>
<dbReference type="EMBL" id="CAJGYM010000106">
    <property type="protein sequence ID" value="CAD6197821.1"/>
    <property type="molecule type" value="Genomic_DNA"/>
</dbReference>
<evidence type="ECO:0000313" key="1">
    <source>
        <dbReference type="EMBL" id="CAD6197821.1"/>
    </source>
</evidence>
<dbReference type="Proteomes" id="UP000835052">
    <property type="component" value="Unassembled WGS sequence"/>
</dbReference>
<sequence>MEASDEPVLVRGKTASTSVSLGPFLFFNVAAVERVADGGSGIEVKSSGNGCGRGISSRLVPFYEVPLSWSREGNETENVFWMGIFQELTR</sequence>
<accession>A0A8S1HPM8</accession>